<dbReference type="CDD" id="cd00796">
    <property type="entry name" value="INT_Rci_Hp1_C"/>
    <property type="match status" value="1"/>
</dbReference>
<keyword evidence="1" id="KW-0229">DNA integration</keyword>
<dbReference type="Proteomes" id="UP000483432">
    <property type="component" value="Unassembled WGS sequence"/>
</dbReference>
<name>A0A7C9K9C0_9PROT</name>
<reference evidence="5 6" key="1">
    <citation type="submission" date="2019-09" db="EMBL/GenBank/DDBJ databases">
        <title>H2 Metabolism Revealed by Metagenomic Analysis in Subglacial Sediment of East Antarctica.</title>
        <authorList>
            <person name="Yang Z."/>
            <person name="Zhang Y."/>
            <person name="Lv Y."/>
            <person name="Yan W."/>
            <person name="Xiao X."/>
            <person name="Sun B."/>
            <person name="Ma H."/>
        </authorList>
    </citation>
    <scope>NUCLEOTIDE SEQUENCE [LARGE SCALE GENOMIC DNA]</scope>
    <source>
        <strain evidence="5">Bin2_2</strain>
    </source>
</reference>
<proteinExistence type="predicted"/>
<evidence type="ECO:0000256" key="3">
    <source>
        <dbReference type="ARBA" id="ARBA00023172"/>
    </source>
</evidence>
<dbReference type="InterPro" id="IPR013762">
    <property type="entry name" value="Integrase-like_cat_sf"/>
</dbReference>
<dbReference type="GO" id="GO:0006310">
    <property type="term" value="P:DNA recombination"/>
    <property type="evidence" value="ECO:0007669"/>
    <property type="project" value="UniProtKB-KW"/>
</dbReference>
<dbReference type="InterPro" id="IPR011010">
    <property type="entry name" value="DNA_brk_join_enz"/>
</dbReference>
<evidence type="ECO:0000313" key="6">
    <source>
        <dbReference type="Proteomes" id="UP000483432"/>
    </source>
</evidence>
<protein>
    <submittedName>
        <fullName evidence="5">Site-specific integrase</fullName>
    </submittedName>
</protein>
<keyword evidence="3" id="KW-0233">DNA recombination</keyword>
<organism evidence="5 6">
    <name type="scientific">Sulfuriferula multivorans</name>
    <dbReference type="NCBI Taxonomy" id="1559896"/>
    <lineage>
        <taxon>Bacteria</taxon>
        <taxon>Pseudomonadati</taxon>
        <taxon>Pseudomonadota</taxon>
        <taxon>Betaproteobacteria</taxon>
        <taxon>Nitrosomonadales</taxon>
        <taxon>Sulfuricellaceae</taxon>
        <taxon>Sulfuriferula</taxon>
    </lineage>
</organism>
<accession>A0A7C9K9C0</accession>
<dbReference type="Gene3D" id="1.10.150.130">
    <property type="match status" value="1"/>
</dbReference>
<dbReference type="PROSITE" id="PS51898">
    <property type="entry name" value="TYR_RECOMBINASE"/>
    <property type="match status" value="1"/>
</dbReference>
<dbReference type="GO" id="GO:0015074">
    <property type="term" value="P:DNA integration"/>
    <property type="evidence" value="ECO:0007669"/>
    <property type="project" value="UniProtKB-KW"/>
</dbReference>
<dbReference type="InterPro" id="IPR010998">
    <property type="entry name" value="Integrase_recombinase_N"/>
</dbReference>
<keyword evidence="2" id="KW-0238">DNA-binding</keyword>
<dbReference type="GO" id="GO:0003677">
    <property type="term" value="F:DNA binding"/>
    <property type="evidence" value="ECO:0007669"/>
    <property type="project" value="UniProtKB-KW"/>
</dbReference>
<dbReference type="InterPro" id="IPR050090">
    <property type="entry name" value="Tyrosine_recombinase_XerCD"/>
</dbReference>
<evidence type="ECO:0000313" key="5">
    <source>
        <dbReference type="EMBL" id="NDP47152.1"/>
    </source>
</evidence>
<dbReference type="PANTHER" id="PTHR30349:SF94">
    <property type="entry name" value="INTEGRASE_RECOMBINASE HI_1414-RELATED"/>
    <property type="match status" value="1"/>
</dbReference>
<dbReference type="Gene3D" id="1.10.443.10">
    <property type="entry name" value="Intergrase catalytic core"/>
    <property type="match status" value="1"/>
</dbReference>
<comment type="caution">
    <text evidence="5">The sequence shown here is derived from an EMBL/GenBank/DDBJ whole genome shotgun (WGS) entry which is preliminary data.</text>
</comment>
<dbReference type="InterPro" id="IPR002104">
    <property type="entry name" value="Integrase_catalytic"/>
</dbReference>
<evidence type="ECO:0000259" key="4">
    <source>
        <dbReference type="PROSITE" id="PS51898"/>
    </source>
</evidence>
<gene>
    <name evidence="5" type="ORF">GZ085_01945</name>
</gene>
<dbReference type="PANTHER" id="PTHR30349">
    <property type="entry name" value="PHAGE INTEGRASE-RELATED"/>
    <property type="match status" value="1"/>
</dbReference>
<evidence type="ECO:0000256" key="1">
    <source>
        <dbReference type="ARBA" id="ARBA00022908"/>
    </source>
</evidence>
<dbReference type="EMBL" id="JAAFGW010000016">
    <property type="protein sequence ID" value="NDP47152.1"/>
    <property type="molecule type" value="Genomic_DNA"/>
</dbReference>
<dbReference type="Pfam" id="PF00589">
    <property type="entry name" value="Phage_integrase"/>
    <property type="match status" value="1"/>
</dbReference>
<dbReference type="SUPFAM" id="SSF56349">
    <property type="entry name" value="DNA breaking-rejoining enzymes"/>
    <property type="match status" value="1"/>
</dbReference>
<sequence>MKAKVRKPLPIQTRDTVKVDRNIYKRGEFSYQVKMMFGGTTVLETFITLAEARAFRDGKKSASVLDPDFKRVLESRIKKTEAANSSLRWLLDKYEIEVTPGKKSATSELYRIGKVKRYRIADVSIYTISPDDVDEFMNQLKAEGVGDGGRRKYGALLSHVFNTAFRRWRYKVSNPIAAMELPAAGKPRNRRLEKCEGEKLLEALDRENKYAGIYARLAIETAMRRGELLGLAWVDVDLKTSVAQLHDTKTGEPRGVPLTPAAIKILRALPLPHEGKVLPIHASGLRGAWDRARSTTGIKGLRIHDLRREGTSRLFETGKLNVMEVAAITGHKTLQMLGVYTVLRPEDLAKKLG</sequence>
<feature type="domain" description="Tyr recombinase" evidence="4">
    <location>
        <begin position="185"/>
        <end position="353"/>
    </location>
</feature>
<dbReference type="AlphaFoldDB" id="A0A7C9K9C0"/>
<evidence type="ECO:0000256" key="2">
    <source>
        <dbReference type="ARBA" id="ARBA00023125"/>
    </source>
</evidence>